<keyword evidence="3" id="KW-1185">Reference proteome</keyword>
<accession>A0A9P5YR77</accession>
<evidence type="ECO:0000256" key="1">
    <source>
        <dbReference type="SAM" id="MobiDB-lite"/>
    </source>
</evidence>
<gene>
    <name evidence="2" type="ORF">BDN70DRAFT_936684</name>
</gene>
<dbReference type="AlphaFoldDB" id="A0A9P5YR77"/>
<name>A0A9P5YR77_9AGAR</name>
<feature type="compositionally biased region" description="Polar residues" evidence="1">
    <location>
        <begin position="1"/>
        <end position="10"/>
    </location>
</feature>
<evidence type="ECO:0000313" key="2">
    <source>
        <dbReference type="EMBL" id="KAF9474393.1"/>
    </source>
</evidence>
<protein>
    <submittedName>
        <fullName evidence="2">Uncharacterized protein</fullName>
    </submittedName>
</protein>
<dbReference type="Proteomes" id="UP000807469">
    <property type="component" value="Unassembled WGS sequence"/>
</dbReference>
<proteinExistence type="predicted"/>
<feature type="region of interest" description="Disordered" evidence="1">
    <location>
        <begin position="1"/>
        <end position="40"/>
    </location>
</feature>
<feature type="compositionally biased region" description="Pro residues" evidence="1">
    <location>
        <begin position="23"/>
        <end position="33"/>
    </location>
</feature>
<dbReference type="EMBL" id="MU155381">
    <property type="protein sequence ID" value="KAF9474393.1"/>
    <property type="molecule type" value="Genomic_DNA"/>
</dbReference>
<comment type="caution">
    <text evidence="2">The sequence shown here is derived from an EMBL/GenBank/DDBJ whole genome shotgun (WGS) entry which is preliminary data.</text>
</comment>
<sequence length="216" mass="23920">MYPVPSQSSFPDYPIAQEENVPPTIPLRMPSPPSTTSSHIQYLSFANTNSEGSSSPPDFSQYSILAWPLSSSSSTSSDISPPTSYSSPPFHESDFCNYESADLYFIDHNTEPSPASTVEKLFNYLKFTKFYANAYHHHKVVVQSMGLGEGRQKNTWEFQAWKIVFGEHKRVGRPKTFHVCNNPLKPQCGNVQISGKDAATHQLTAGHGCSSAHVES</sequence>
<organism evidence="2 3">
    <name type="scientific">Pholiota conissans</name>
    <dbReference type="NCBI Taxonomy" id="109636"/>
    <lineage>
        <taxon>Eukaryota</taxon>
        <taxon>Fungi</taxon>
        <taxon>Dikarya</taxon>
        <taxon>Basidiomycota</taxon>
        <taxon>Agaricomycotina</taxon>
        <taxon>Agaricomycetes</taxon>
        <taxon>Agaricomycetidae</taxon>
        <taxon>Agaricales</taxon>
        <taxon>Agaricineae</taxon>
        <taxon>Strophariaceae</taxon>
        <taxon>Pholiota</taxon>
    </lineage>
</organism>
<reference evidence="2" key="1">
    <citation type="submission" date="2020-11" db="EMBL/GenBank/DDBJ databases">
        <authorList>
            <consortium name="DOE Joint Genome Institute"/>
            <person name="Ahrendt S."/>
            <person name="Riley R."/>
            <person name="Andreopoulos W."/>
            <person name="Labutti K."/>
            <person name="Pangilinan J."/>
            <person name="Ruiz-Duenas F.J."/>
            <person name="Barrasa J.M."/>
            <person name="Sanchez-Garcia M."/>
            <person name="Camarero S."/>
            <person name="Miyauchi S."/>
            <person name="Serrano A."/>
            <person name="Linde D."/>
            <person name="Babiker R."/>
            <person name="Drula E."/>
            <person name="Ayuso-Fernandez I."/>
            <person name="Pacheco R."/>
            <person name="Padilla G."/>
            <person name="Ferreira P."/>
            <person name="Barriuso J."/>
            <person name="Kellner H."/>
            <person name="Castanera R."/>
            <person name="Alfaro M."/>
            <person name="Ramirez L."/>
            <person name="Pisabarro A.G."/>
            <person name="Kuo A."/>
            <person name="Tritt A."/>
            <person name="Lipzen A."/>
            <person name="He G."/>
            <person name="Yan M."/>
            <person name="Ng V."/>
            <person name="Cullen D."/>
            <person name="Martin F."/>
            <person name="Rosso M.-N."/>
            <person name="Henrissat B."/>
            <person name="Hibbett D."/>
            <person name="Martinez A.T."/>
            <person name="Grigoriev I.V."/>
        </authorList>
    </citation>
    <scope>NUCLEOTIDE SEQUENCE</scope>
    <source>
        <strain evidence="2">CIRM-BRFM 674</strain>
    </source>
</reference>
<evidence type="ECO:0000313" key="3">
    <source>
        <dbReference type="Proteomes" id="UP000807469"/>
    </source>
</evidence>